<comment type="caution">
    <text evidence="1">The sequence shown here is derived from an EMBL/GenBank/DDBJ whole genome shotgun (WGS) entry which is preliminary data.</text>
</comment>
<organism evidence="1 2">
    <name type="scientific">Dreissena polymorpha</name>
    <name type="common">Zebra mussel</name>
    <name type="synonym">Mytilus polymorpha</name>
    <dbReference type="NCBI Taxonomy" id="45954"/>
    <lineage>
        <taxon>Eukaryota</taxon>
        <taxon>Metazoa</taxon>
        <taxon>Spiralia</taxon>
        <taxon>Lophotrochozoa</taxon>
        <taxon>Mollusca</taxon>
        <taxon>Bivalvia</taxon>
        <taxon>Autobranchia</taxon>
        <taxon>Heteroconchia</taxon>
        <taxon>Euheterodonta</taxon>
        <taxon>Imparidentia</taxon>
        <taxon>Neoheterodontei</taxon>
        <taxon>Myida</taxon>
        <taxon>Dreissenoidea</taxon>
        <taxon>Dreissenidae</taxon>
        <taxon>Dreissena</taxon>
    </lineage>
</organism>
<evidence type="ECO:0000313" key="1">
    <source>
        <dbReference type="EMBL" id="KAH3786814.1"/>
    </source>
</evidence>
<feature type="non-terminal residue" evidence="1">
    <location>
        <position position="107"/>
    </location>
</feature>
<dbReference type="Proteomes" id="UP000828390">
    <property type="component" value="Unassembled WGS sequence"/>
</dbReference>
<accession>A0A9D4IVW6</accession>
<sequence length="107" mass="12939">KDVNYIKYDINESNTNTKCMEVNKEWLETRPVIRDEFPDWFSILGKTDWSPWRSRYGIRQAIGRSRVRSKLYERSLDFPKRTKYRFYSGPRLVEWSNCVAAPEKPRN</sequence>
<gene>
    <name evidence="1" type="ORF">DPMN_164925</name>
</gene>
<evidence type="ECO:0000313" key="2">
    <source>
        <dbReference type="Proteomes" id="UP000828390"/>
    </source>
</evidence>
<dbReference type="AlphaFoldDB" id="A0A9D4IVW6"/>
<reference evidence="1" key="1">
    <citation type="journal article" date="2019" name="bioRxiv">
        <title>The Genome of the Zebra Mussel, Dreissena polymorpha: A Resource for Invasive Species Research.</title>
        <authorList>
            <person name="McCartney M.A."/>
            <person name="Auch B."/>
            <person name="Kono T."/>
            <person name="Mallez S."/>
            <person name="Zhang Y."/>
            <person name="Obille A."/>
            <person name="Becker A."/>
            <person name="Abrahante J.E."/>
            <person name="Garbe J."/>
            <person name="Badalamenti J.P."/>
            <person name="Herman A."/>
            <person name="Mangelson H."/>
            <person name="Liachko I."/>
            <person name="Sullivan S."/>
            <person name="Sone E.D."/>
            <person name="Koren S."/>
            <person name="Silverstein K.A.T."/>
            <person name="Beckman K.B."/>
            <person name="Gohl D.M."/>
        </authorList>
    </citation>
    <scope>NUCLEOTIDE SEQUENCE</scope>
    <source>
        <strain evidence="1">Duluth1</strain>
        <tissue evidence="1">Whole animal</tissue>
    </source>
</reference>
<dbReference type="EMBL" id="JAIWYP010000008">
    <property type="protein sequence ID" value="KAH3786814.1"/>
    <property type="molecule type" value="Genomic_DNA"/>
</dbReference>
<keyword evidence="2" id="KW-1185">Reference proteome</keyword>
<proteinExistence type="predicted"/>
<name>A0A9D4IVW6_DREPO</name>
<protein>
    <submittedName>
        <fullName evidence="1">Uncharacterized protein</fullName>
    </submittedName>
</protein>
<reference evidence="1" key="2">
    <citation type="submission" date="2020-11" db="EMBL/GenBank/DDBJ databases">
        <authorList>
            <person name="McCartney M.A."/>
            <person name="Auch B."/>
            <person name="Kono T."/>
            <person name="Mallez S."/>
            <person name="Becker A."/>
            <person name="Gohl D.M."/>
            <person name="Silverstein K.A.T."/>
            <person name="Koren S."/>
            <person name="Bechman K.B."/>
            <person name="Herman A."/>
            <person name="Abrahante J.E."/>
            <person name="Garbe J."/>
        </authorList>
    </citation>
    <scope>NUCLEOTIDE SEQUENCE</scope>
    <source>
        <strain evidence="1">Duluth1</strain>
        <tissue evidence="1">Whole animal</tissue>
    </source>
</reference>